<feature type="region of interest" description="Disordered" evidence="1">
    <location>
        <begin position="1"/>
        <end position="126"/>
    </location>
</feature>
<evidence type="ECO:0000256" key="1">
    <source>
        <dbReference type="SAM" id="MobiDB-lite"/>
    </source>
</evidence>
<feature type="compositionally biased region" description="Acidic residues" evidence="1">
    <location>
        <begin position="117"/>
        <end position="126"/>
    </location>
</feature>
<name>A0A9D4NQU2_DERFA</name>
<dbReference type="AlphaFoldDB" id="A0A9D4NQU2"/>
<accession>A0A9D4NQU2</accession>
<reference evidence="2" key="2">
    <citation type="journal article" date="2021" name="World Allergy Organ. J.">
        <title>Chromosome-level assembly of Dermatophagoides farinae genome and transcriptome reveals two novel allergens Der f 37 and Der f 39.</title>
        <authorList>
            <person name="Chen J."/>
            <person name="Cai Z."/>
            <person name="Fan D."/>
            <person name="Hu J."/>
            <person name="Hou Y."/>
            <person name="He Y."/>
            <person name="Zhang Z."/>
            <person name="Zhao Z."/>
            <person name="Gao P."/>
            <person name="Hu W."/>
            <person name="Sun J."/>
            <person name="Li J."/>
            <person name="Ji K."/>
        </authorList>
    </citation>
    <scope>NUCLEOTIDE SEQUENCE</scope>
    <source>
        <strain evidence="2">JKM2019</strain>
    </source>
</reference>
<dbReference type="EMBL" id="SDOV01000010">
    <property type="protein sequence ID" value="KAH7636544.1"/>
    <property type="molecule type" value="Genomic_DNA"/>
</dbReference>
<feature type="compositionally biased region" description="Polar residues" evidence="1">
    <location>
        <begin position="31"/>
        <end position="42"/>
    </location>
</feature>
<reference evidence="2" key="1">
    <citation type="submission" date="2020-06" db="EMBL/GenBank/DDBJ databases">
        <authorList>
            <person name="Ji K."/>
            <person name="Li J."/>
        </authorList>
    </citation>
    <scope>NUCLEOTIDE SEQUENCE</scope>
    <source>
        <strain evidence="2">JKM2019</strain>
        <tissue evidence="2">Whole body</tissue>
    </source>
</reference>
<gene>
    <name evidence="2" type="ORF">HUG17_10514</name>
</gene>
<feature type="compositionally biased region" description="Acidic residues" evidence="1">
    <location>
        <begin position="86"/>
        <end position="101"/>
    </location>
</feature>
<feature type="compositionally biased region" description="Basic and acidic residues" evidence="1">
    <location>
        <begin position="43"/>
        <end position="58"/>
    </location>
</feature>
<protein>
    <submittedName>
        <fullName evidence="2">Uncharacterized protein</fullName>
    </submittedName>
</protein>
<sequence>MENETMMNTGNQSEKGLIIDNEDDGEISEKMPSSDSNQSSKQIAEKDEPPNKRTKQDRWIYSTIDDGGNNDGFETQLKPDKKDDDNQSLDEGEIVDDDDDEVCLKNQSNSTSKLPIDDDDDDKFEEGECNDQLIKNSNDNDIGKQKDQADEIASNYSDWSESEDDLLKADNTQQESKIDTIQKVDKTTLSVKGNNDLEAISDDDIDTIADDISNNNKTGANVEKLLQQKESNEIVEKDSEEISILDILKIDWKSLIVENETNIVNNETTNDDDLNPADIKSTLNKDEKETKKQRSEKFRQKNSTIAMLNRIGFSQKFAGPDVTAKINDYLARELGAETYRPMLHPVPALHSFYLSKQQHNDHDKDHSIM</sequence>
<feature type="compositionally biased region" description="Basic and acidic residues" evidence="1">
    <location>
        <begin position="283"/>
        <end position="299"/>
    </location>
</feature>
<feature type="compositionally biased region" description="Polar residues" evidence="1">
    <location>
        <begin position="1"/>
        <end position="14"/>
    </location>
</feature>
<feature type="region of interest" description="Disordered" evidence="1">
    <location>
        <begin position="266"/>
        <end position="299"/>
    </location>
</feature>
<dbReference type="Proteomes" id="UP000828236">
    <property type="component" value="Unassembled WGS sequence"/>
</dbReference>
<proteinExistence type="predicted"/>
<evidence type="ECO:0000313" key="2">
    <source>
        <dbReference type="EMBL" id="KAH7636544.1"/>
    </source>
</evidence>
<organism evidence="2">
    <name type="scientific">Dermatophagoides farinae</name>
    <name type="common">American house dust mite</name>
    <dbReference type="NCBI Taxonomy" id="6954"/>
    <lineage>
        <taxon>Eukaryota</taxon>
        <taxon>Metazoa</taxon>
        <taxon>Ecdysozoa</taxon>
        <taxon>Arthropoda</taxon>
        <taxon>Chelicerata</taxon>
        <taxon>Arachnida</taxon>
        <taxon>Acari</taxon>
        <taxon>Acariformes</taxon>
        <taxon>Sarcoptiformes</taxon>
        <taxon>Astigmata</taxon>
        <taxon>Psoroptidia</taxon>
        <taxon>Analgoidea</taxon>
        <taxon>Pyroglyphidae</taxon>
        <taxon>Dermatophagoidinae</taxon>
        <taxon>Dermatophagoides</taxon>
    </lineage>
</organism>
<comment type="caution">
    <text evidence="2">The sequence shown here is derived from an EMBL/GenBank/DDBJ whole genome shotgun (WGS) entry which is preliminary data.</text>
</comment>